<accession>A0ABW3CPR4</accession>
<dbReference type="InterPro" id="IPR016181">
    <property type="entry name" value="Acyl_CoA_acyltransferase"/>
</dbReference>
<dbReference type="SUPFAM" id="SSF55729">
    <property type="entry name" value="Acyl-CoA N-acyltransferases (Nat)"/>
    <property type="match status" value="1"/>
</dbReference>
<dbReference type="Gene3D" id="3.40.630.30">
    <property type="match status" value="1"/>
</dbReference>
<feature type="non-terminal residue" evidence="1">
    <location>
        <position position="1"/>
    </location>
</feature>
<reference evidence="2" key="1">
    <citation type="journal article" date="2019" name="Int. J. Syst. Evol. Microbiol.">
        <title>The Global Catalogue of Microorganisms (GCM) 10K type strain sequencing project: providing services to taxonomists for standard genome sequencing and annotation.</title>
        <authorList>
            <consortium name="The Broad Institute Genomics Platform"/>
            <consortium name="The Broad Institute Genome Sequencing Center for Infectious Disease"/>
            <person name="Wu L."/>
            <person name="Ma J."/>
        </authorList>
    </citation>
    <scope>NUCLEOTIDE SEQUENCE [LARGE SCALE GENOMIC DNA]</scope>
    <source>
        <strain evidence="2">JCM 31696</strain>
    </source>
</reference>
<organism evidence="1 2">
    <name type="scientific">Actinomadura adrarensis</name>
    <dbReference type="NCBI Taxonomy" id="1819600"/>
    <lineage>
        <taxon>Bacteria</taxon>
        <taxon>Bacillati</taxon>
        <taxon>Actinomycetota</taxon>
        <taxon>Actinomycetes</taxon>
        <taxon>Streptosporangiales</taxon>
        <taxon>Thermomonosporaceae</taxon>
        <taxon>Actinomadura</taxon>
    </lineage>
</organism>
<sequence length="74" mass="8182">GRALLTAVIDSSERGGLWTIEAGVFPEYAASIRLHEALGFQMVGVRERVGRHDFKGTSTWRDVALLERRSPSVV</sequence>
<comment type="caution">
    <text evidence="1">The sequence shown here is derived from an EMBL/GenBank/DDBJ whole genome shotgun (WGS) entry which is preliminary data.</text>
</comment>
<dbReference type="GO" id="GO:0016746">
    <property type="term" value="F:acyltransferase activity"/>
    <property type="evidence" value="ECO:0007669"/>
    <property type="project" value="UniProtKB-KW"/>
</dbReference>
<keyword evidence="1" id="KW-0808">Transferase</keyword>
<dbReference type="EMBL" id="JBHTIR010003789">
    <property type="protein sequence ID" value="MFD0855787.1"/>
    <property type="molecule type" value="Genomic_DNA"/>
</dbReference>
<gene>
    <name evidence="1" type="ORF">ACFQ07_26330</name>
</gene>
<dbReference type="EC" id="2.3.-.-" evidence="1"/>
<evidence type="ECO:0000313" key="2">
    <source>
        <dbReference type="Proteomes" id="UP001597083"/>
    </source>
</evidence>
<evidence type="ECO:0000313" key="1">
    <source>
        <dbReference type="EMBL" id="MFD0855787.1"/>
    </source>
</evidence>
<name>A0ABW3CPR4_9ACTN</name>
<dbReference type="Proteomes" id="UP001597083">
    <property type="component" value="Unassembled WGS sequence"/>
</dbReference>
<keyword evidence="1" id="KW-0012">Acyltransferase</keyword>
<proteinExistence type="predicted"/>
<keyword evidence="2" id="KW-1185">Reference proteome</keyword>
<protein>
    <submittedName>
        <fullName evidence="1">GNAT family N-acetyltransferase</fullName>
        <ecNumber evidence="1">2.3.-.-</ecNumber>
    </submittedName>
</protein>